<feature type="transmembrane region" description="Helical" evidence="1">
    <location>
        <begin position="205"/>
        <end position="225"/>
    </location>
</feature>
<keyword evidence="1" id="KW-0812">Transmembrane</keyword>
<dbReference type="Proteomes" id="UP001476798">
    <property type="component" value="Unassembled WGS sequence"/>
</dbReference>
<feature type="transmembrane region" description="Helical" evidence="1">
    <location>
        <begin position="282"/>
        <end position="311"/>
    </location>
</feature>
<keyword evidence="3" id="KW-1185">Reference proteome</keyword>
<dbReference type="InterPro" id="IPR042353">
    <property type="entry name" value="GPR160"/>
</dbReference>
<sequence>MTETLFFLDRLYSELCTEMLSVSFPSLENSQTGKMLAVLEQWDESSDQHTDNTKKYFMLFLIKCGLETAVFYSCSPKKYTYFLSICSLSILVADFLLTFLMGSTWFLGAEKSLMAPCSLLANASTIYGALPLPMMLLGLVDYCLEDIFMSGCSVFWKTLRNVILTLVVWAVAAYYSFYSEYAGPVELDDVGEIKVFVCEVTESTLITAFVLGLSTASLLTLVPFWSRISHWVREADRLIEAREQQKNTGSDLFFTSTWNPNPGTKIGLEEQPEENSLKRPPLWFGMTLGFLLFWMPYLVMSMTCLICGFGVPAYFSVNLLWLECSNSLLVGLVFWAKSGKNGPYSSLPENVCLWQVYWHLSRDIRLSLLPVALFNPSLERKSSSLHV</sequence>
<feature type="transmembrane region" description="Helical" evidence="1">
    <location>
        <begin position="119"/>
        <end position="140"/>
    </location>
</feature>
<accession>A0ABV0MEF0</accession>
<proteinExistence type="predicted"/>
<reference evidence="2 3" key="1">
    <citation type="submission" date="2021-06" db="EMBL/GenBank/DDBJ databases">
        <authorList>
            <person name="Palmer J.M."/>
        </authorList>
    </citation>
    <scope>NUCLEOTIDE SEQUENCE [LARGE SCALE GENOMIC DNA]</scope>
    <source>
        <strain evidence="2 3">GA_2019</strain>
        <tissue evidence="2">Muscle</tissue>
    </source>
</reference>
<keyword evidence="1" id="KW-0472">Membrane</keyword>
<feature type="transmembrane region" description="Helical" evidence="1">
    <location>
        <begin position="317"/>
        <end position="336"/>
    </location>
</feature>
<feature type="transmembrane region" description="Helical" evidence="1">
    <location>
        <begin position="81"/>
        <end position="107"/>
    </location>
</feature>
<evidence type="ECO:0000256" key="1">
    <source>
        <dbReference type="SAM" id="Phobius"/>
    </source>
</evidence>
<comment type="caution">
    <text evidence="2">The sequence shown here is derived from an EMBL/GenBank/DDBJ whole genome shotgun (WGS) entry which is preliminary data.</text>
</comment>
<name>A0ABV0MEF0_9TELE</name>
<feature type="transmembrane region" description="Helical" evidence="1">
    <location>
        <begin position="161"/>
        <end position="178"/>
    </location>
</feature>
<dbReference type="Gene3D" id="1.20.1070.10">
    <property type="entry name" value="Rhodopsin 7-helix transmembrane proteins"/>
    <property type="match status" value="1"/>
</dbReference>
<evidence type="ECO:0000313" key="3">
    <source>
        <dbReference type="Proteomes" id="UP001476798"/>
    </source>
</evidence>
<dbReference type="PANTHER" id="PTHR15573">
    <property type="entry name" value="G-PROTEIN COUPLED RECEPTOR 160-RELATED"/>
    <property type="match status" value="1"/>
</dbReference>
<organism evidence="2 3">
    <name type="scientific">Goodea atripinnis</name>
    <dbReference type="NCBI Taxonomy" id="208336"/>
    <lineage>
        <taxon>Eukaryota</taxon>
        <taxon>Metazoa</taxon>
        <taxon>Chordata</taxon>
        <taxon>Craniata</taxon>
        <taxon>Vertebrata</taxon>
        <taxon>Euteleostomi</taxon>
        <taxon>Actinopterygii</taxon>
        <taxon>Neopterygii</taxon>
        <taxon>Teleostei</taxon>
        <taxon>Neoteleostei</taxon>
        <taxon>Acanthomorphata</taxon>
        <taxon>Ovalentaria</taxon>
        <taxon>Atherinomorphae</taxon>
        <taxon>Cyprinodontiformes</taxon>
        <taxon>Goodeidae</taxon>
        <taxon>Goodea</taxon>
    </lineage>
</organism>
<dbReference type="EMBL" id="JAHRIO010000081">
    <property type="protein sequence ID" value="MEQ2157487.1"/>
    <property type="molecule type" value="Genomic_DNA"/>
</dbReference>
<gene>
    <name evidence="2" type="ORF">GOODEAATRI_002324</name>
</gene>
<evidence type="ECO:0000313" key="2">
    <source>
        <dbReference type="EMBL" id="MEQ2157487.1"/>
    </source>
</evidence>
<dbReference type="PANTHER" id="PTHR15573:SF0">
    <property type="entry name" value="G-PROTEIN COUPLED RECEPTOR 160-RELATED"/>
    <property type="match status" value="1"/>
</dbReference>
<evidence type="ECO:0008006" key="4">
    <source>
        <dbReference type="Google" id="ProtNLM"/>
    </source>
</evidence>
<keyword evidence="1" id="KW-1133">Transmembrane helix</keyword>
<protein>
    <recommendedName>
        <fullName evidence="4">G protein-coupled receptor 160</fullName>
    </recommendedName>
</protein>